<evidence type="ECO:0000256" key="1">
    <source>
        <dbReference type="SAM" id="Phobius"/>
    </source>
</evidence>
<organism evidence="2 3">
    <name type="scientific">Paraflavisolibacter caeni</name>
    <dbReference type="NCBI Taxonomy" id="2982496"/>
    <lineage>
        <taxon>Bacteria</taxon>
        <taxon>Pseudomonadati</taxon>
        <taxon>Bacteroidota</taxon>
        <taxon>Chitinophagia</taxon>
        <taxon>Chitinophagales</taxon>
        <taxon>Chitinophagaceae</taxon>
        <taxon>Paraflavisolibacter</taxon>
    </lineage>
</organism>
<dbReference type="EMBL" id="JAOTIF010000058">
    <property type="protein sequence ID" value="MCU7552921.1"/>
    <property type="molecule type" value="Genomic_DNA"/>
</dbReference>
<gene>
    <name evidence="2" type="ORF">OCK74_27630</name>
</gene>
<proteinExistence type="predicted"/>
<dbReference type="AlphaFoldDB" id="A0A9X3BAK4"/>
<protein>
    <submittedName>
        <fullName evidence="2">Uncharacterized protein</fullName>
    </submittedName>
</protein>
<keyword evidence="1" id="KW-1133">Transmembrane helix</keyword>
<keyword evidence="1" id="KW-0472">Membrane</keyword>
<reference evidence="2" key="2">
    <citation type="submission" date="2023-04" db="EMBL/GenBank/DDBJ databases">
        <title>Paracnuella aquatica gen. nov., sp. nov., a member of the family Chitinophagaceae isolated from a hot spring.</title>
        <authorList>
            <person name="Wang C."/>
        </authorList>
    </citation>
    <scope>NUCLEOTIDE SEQUENCE</scope>
    <source>
        <strain evidence="2">LB-8</strain>
    </source>
</reference>
<feature type="transmembrane region" description="Helical" evidence="1">
    <location>
        <begin position="12"/>
        <end position="31"/>
    </location>
</feature>
<dbReference type="RefSeq" id="WP_279300354.1">
    <property type="nucleotide sequence ID" value="NZ_JAOTIF010000058.1"/>
</dbReference>
<accession>A0A9X3BAK4</accession>
<keyword evidence="3" id="KW-1185">Reference proteome</keyword>
<dbReference type="Proteomes" id="UP001155483">
    <property type="component" value="Unassembled WGS sequence"/>
</dbReference>
<reference evidence="2" key="1">
    <citation type="submission" date="2022-09" db="EMBL/GenBank/DDBJ databases">
        <authorList>
            <person name="Yuan C."/>
            <person name="Ke Z."/>
        </authorList>
    </citation>
    <scope>NUCLEOTIDE SEQUENCE</scope>
    <source>
        <strain evidence="2">LB-8</strain>
    </source>
</reference>
<keyword evidence="1" id="KW-0812">Transmembrane</keyword>
<sequence length="67" mass="7937">MQTYSKYQHVSLLILRLITAAIFYVAAYFKFPFWSHAPEGVSSFYYLQPGFFLSLNRWGLQPFCLDF</sequence>
<comment type="caution">
    <text evidence="2">The sequence shown here is derived from an EMBL/GenBank/DDBJ whole genome shotgun (WGS) entry which is preliminary data.</text>
</comment>
<evidence type="ECO:0000313" key="2">
    <source>
        <dbReference type="EMBL" id="MCU7552921.1"/>
    </source>
</evidence>
<name>A0A9X3BAK4_9BACT</name>
<evidence type="ECO:0000313" key="3">
    <source>
        <dbReference type="Proteomes" id="UP001155483"/>
    </source>
</evidence>